<feature type="region of interest" description="Disordered" evidence="4">
    <location>
        <begin position="340"/>
        <end position="368"/>
    </location>
</feature>
<dbReference type="AlphaFoldDB" id="A0A0G4GZR8"/>
<dbReference type="InterPro" id="IPR036322">
    <property type="entry name" value="WD40_repeat_dom_sf"/>
</dbReference>
<proteinExistence type="inferred from homology"/>
<evidence type="ECO:0000313" key="6">
    <source>
        <dbReference type="Proteomes" id="UP000041254"/>
    </source>
</evidence>
<evidence type="ECO:0000313" key="5">
    <source>
        <dbReference type="EMBL" id="CEM36577.1"/>
    </source>
</evidence>
<accession>A0A0G4GZR8</accession>
<feature type="compositionally biased region" description="Basic and acidic residues" evidence="4">
    <location>
        <begin position="202"/>
        <end position="219"/>
    </location>
</feature>
<dbReference type="Pfam" id="PF21032">
    <property type="entry name" value="PROPPIN"/>
    <property type="match status" value="1"/>
</dbReference>
<dbReference type="InterPro" id="IPR015943">
    <property type="entry name" value="WD40/YVTN_repeat-like_dom_sf"/>
</dbReference>
<sequence>MSGESSYPTDDVLPSFNQDYSCFACGTTTGFQVFNTDPFKEMFKRDFATDNHKCTLHDSAGGFSPDSAGIAIVAMLYRSNMLALVGGGPTPRWPPTQVMLWDDRLGRCIAELTFSSTVRNVKLLNEVVVVALERKVFVYRFRDLQLIEAVDTIQNPRGLMDVASSPSDSRIVLACPGLQRGRVLVVFYSQAFGSEGPAAQGKGKEKESPEMTDRQQHDVTHVRHTNSVAIIAAHETPLACVALNSDATLLATASQKGTIIRLFTPHSGQQLRELRRGADQADIYSIAFHPSAPWLLVASDKGTVHAFALPADAASLPLSPLPRLAPPSGLIGAEDISQTTPASARGPYAHAAGESPSQGSQGSPSNPRSSFRFLSWATPYFASEWSFAQLKVPDGRCVCGFGADRNSVIVLCADGTYLKARFDPVQGGPMKKVQLIRYRQRMPAATGASSYTSFPAAHPALAPPPPSS</sequence>
<dbReference type="SMART" id="SM00320">
    <property type="entry name" value="WD40"/>
    <property type="match status" value="2"/>
</dbReference>
<feature type="region of interest" description="Disordered" evidence="4">
    <location>
        <begin position="449"/>
        <end position="468"/>
    </location>
</feature>
<dbReference type="OMA" id="GGPQCMC"/>
<gene>
    <name evidence="5" type="ORF">Vbra_19148</name>
</gene>
<dbReference type="VEuPathDB" id="CryptoDB:Vbra_19148"/>
<dbReference type="InterPro" id="IPR048720">
    <property type="entry name" value="PROPPIN"/>
</dbReference>
<dbReference type="FunCoup" id="A0A0G4GZR8">
    <property type="interactions" value="375"/>
</dbReference>
<evidence type="ECO:0008006" key="7">
    <source>
        <dbReference type="Google" id="ProtNLM"/>
    </source>
</evidence>
<dbReference type="InParanoid" id="A0A0G4GZR8"/>
<protein>
    <recommendedName>
        <fullName evidence="7">Autophagy-related protein 18</fullName>
    </recommendedName>
</protein>
<evidence type="ECO:0000256" key="3">
    <source>
        <dbReference type="ARBA" id="ARBA00025740"/>
    </source>
</evidence>
<dbReference type="Proteomes" id="UP000041254">
    <property type="component" value="Unassembled WGS sequence"/>
</dbReference>
<dbReference type="GO" id="GO:0005737">
    <property type="term" value="C:cytoplasm"/>
    <property type="evidence" value="ECO:0007669"/>
    <property type="project" value="UniProtKB-ARBA"/>
</dbReference>
<organism evidence="5 6">
    <name type="scientific">Vitrella brassicaformis (strain CCMP3155)</name>
    <dbReference type="NCBI Taxonomy" id="1169540"/>
    <lineage>
        <taxon>Eukaryota</taxon>
        <taxon>Sar</taxon>
        <taxon>Alveolata</taxon>
        <taxon>Colpodellida</taxon>
        <taxon>Vitrellaceae</taxon>
        <taxon>Vitrella</taxon>
    </lineage>
</organism>
<feature type="compositionally biased region" description="Low complexity" evidence="4">
    <location>
        <begin position="355"/>
        <end position="368"/>
    </location>
</feature>
<dbReference type="SUPFAM" id="SSF50978">
    <property type="entry name" value="WD40 repeat-like"/>
    <property type="match status" value="1"/>
</dbReference>
<dbReference type="Gene3D" id="2.130.10.10">
    <property type="entry name" value="YVTN repeat-like/Quinoprotein amine dehydrogenase"/>
    <property type="match status" value="1"/>
</dbReference>
<dbReference type="EMBL" id="CDMY01000897">
    <property type="protein sequence ID" value="CEM36577.1"/>
    <property type="molecule type" value="Genomic_DNA"/>
</dbReference>
<name>A0A0G4GZR8_VITBC</name>
<dbReference type="STRING" id="1169540.A0A0G4GZR8"/>
<comment type="similarity">
    <text evidence="3">Belongs to the WD repeat PROPPIN family.</text>
</comment>
<keyword evidence="2" id="KW-0677">Repeat</keyword>
<keyword evidence="6" id="KW-1185">Reference proteome</keyword>
<dbReference type="PhylomeDB" id="A0A0G4GZR8"/>
<dbReference type="InterPro" id="IPR001680">
    <property type="entry name" value="WD40_rpt"/>
</dbReference>
<evidence type="ECO:0000256" key="4">
    <source>
        <dbReference type="SAM" id="MobiDB-lite"/>
    </source>
</evidence>
<dbReference type="PANTHER" id="PTHR11227">
    <property type="entry name" value="WD-REPEAT PROTEIN INTERACTING WITH PHOSPHOINOSIDES WIPI -RELATED"/>
    <property type="match status" value="1"/>
</dbReference>
<evidence type="ECO:0000256" key="1">
    <source>
        <dbReference type="ARBA" id="ARBA00022574"/>
    </source>
</evidence>
<keyword evidence="1" id="KW-0853">WD repeat</keyword>
<evidence type="ECO:0000256" key="2">
    <source>
        <dbReference type="ARBA" id="ARBA00022737"/>
    </source>
</evidence>
<feature type="region of interest" description="Disordered" evidence="4">
    <location>
        <begin position="196"/>
        <end position="219"/>
    </location>
</feature>
<dbReference type="OrthoDB" id="1667587at2759"/>
<reference evidence="5 6" key="1">
    <citation type="submission" date="2014-11" db="EMBL/GenBank/DDBJ databases">
        <authorList>
            <person name="Zhu J."/>
            <person name="Qi W."/>
            <person name="Song R."/>
        </authorList>
    </citation>
    <scope>NUCLEOTIDE SEQUENCE [LARGE SCALE GENOMIC DNA]</scope>
</reference>